<dbReference type="AlphaFoldDB" id="L0AYR0"/>
<feature type="compositionally biased region" description="Basic and acidic residues" evidence="1">
    <location>
        <begin position="297"/>
        <end position="307"/>
    </location>
</feature>
<organism evidence="3 4">
    <name type="scientific">Theileria equi strain WA</name>
    <dbReference type="NCBI Taxonomy" id="1537102"/>
    <lineage>
        <taxon>Eukaryota</taxon>
        <taxon>Sar</taxon>
        <taxon>Alveolata</taxon>
        <taxon>Apicomplexa</taxon>
        <taxon>Aconoidasida</taxon>
        <taxon>Piroplasmida</taxon>
        <taxon>Theileriidae</taxon>
        <taxon>Theileria</taxon>
    </lineage>
</organism>
<feature type="chain" id="PRO_5003939553" evidence="2">
    <location>
        <begin position="19"/>
        <end position="307"/>
    </location>
</feature>
<feature type="signal peptide" evidence="2">
    <location>
        <begin position="1"/>
        <end position="18"/>
    </location>
</feature>
<feature type="region of interest" description="Disordered" evidence="1">
    <location>
        <begin position="268"/>
        <end position="307"/>
    </location>
</feature>
<sequence length="307" mass="33517">MRTVAFFSIFGFIKLCSAGWPCCLRGLRRYDVNYPYYGEEMETTSNDTTQEAPDTAESAIPGPSGVAPQNVATGGAETHTAPLPKAPSEDKMTPQLIDIDINYPEESILTTREHRVYGLRHKAFVPNSDVVISSVSENERHLWKAVEGEKCTIVELFEGKYILLGIAIEADGSTRPMFFENLNGEWKRISDECFYEKSEAMVTVPEEAPPQSLPAPPALRYFPMTDGGVTLLHYKTDKRRWGKIKDVSDGLVDVPVSTSVKVPKVIEGPDGAKPSIPSTPSNDAITAGAEAAKGTRTTKDKTTGSGI</sequence>
<accession>L0AYR0</accession>
<name>L0AYR0_THEEQ</name>
<dbReference type="Proteomes" id="UP000031512">
    <property type="component" value="Chromosome 1"/>
</dbReference>
<dbReference type="RefSeq" id="XP_004829690.1">
    <property type="nucleotide sequence ID" value="XM_004829633.1"/>
</dbReference>
<feature type="compositionally biased region" description="Polar residues" evidence="1">
    <location>
        <begin position="43"/>
        <end position="52"/>
    </location>
</feature>
<evidence type="ECO:0000313" key="4">
    <source>
        <dbReference type="Proteomes" id="UP000031512"/>
    </source>
</evidence>
<evidence type="ECO:0000313" key="3">
    <source>
        <dbReference type="EMBL" id="AFZ80024.1"/>
    </source>
</evidence>
<dbReference type="GeneID" id="15806237"/>
<evidence type="ECO:0000256" key="1">
    <source>
        <dbReference type="SAM" id="MobiDB-lite"/>
    </source>
</evidence>
<evidence type="ECO:0000256" key="2">
    <source>
        <dbReference type="SAM" id="SignalP"/>
    </source>
</evidence>
<protein>
    <submittedName>
        <fullName evidence="3">Signal peptide-containing protein</fullName>
    </submittedName>
</protein>
<feature type="region of interest" description="Disordered" evidence="1">
    <location>
        <begin position="42"/>
        <end position="89"/>
    </location>
</feature>
<dbReference type="EMBL" id="CP001669">
    <property type="protein sequence ID" value="AFZ80024.1"/>
    <property type="molecule type" value="Genomic_DNA"/>
</dbReference>
<keyword evidence="2" id="KW-0732">Signal</keyword>
<keyword evidence="4" id="KW-1185">Reference proteome</keyword>
<proteinExistence type="predicted"/>
<gene>
    <name evidence="3" type="ORF">BEWA_028740</name>
</gene>
<dbReference type="VEuPathDB" id="PiroplasmaDB:BEWA_028740"/>
<dbReference type="KEGG" id="beq:BEWA_028740"/>
<reference evidence="3 4" key="1">
    <citation type="journal article" date="2012" name="BMC Genomics">
        <title>Comparative genomic analysis and phylogenetic position of Theileria equi.</title>
        <authorList>
            <person name="Kappmeyer L.S."/>
            <person name="Thiagarajan M."/>
            <person name="Herndon D.R."/>
            <person name="Ramsay J.D."/>
            <person name="Caler E."/>
            <person name="Djikeng A."/>
            <person name="Gillespie J.J."/>
            <person name="Lau A.O."/>
            <person name="Roalson E.H."/>
            <person name="Silva J.C."/>
            <person name="Silva M.G."/>
            <person name="Suarez C.E."/>
            <person name="Ueti M.W."/>
            <person name="Nene V.M."/>
            <person name="Mealey R.H."/>
            <person name="Knowles D.P."/>
            <person name="Brayton K.A."/>
        </authorList>
    </citation>
    <scope>NUCLEOTIDE SEQUENCE [LARGE SCALE GENOMIC DNA]</scope>
    <source>
        <strain evidence="3 4">WA</strain>
    </source>
</reference>